<dbReference type="PANTHER" id="PTHR30329:SF21">
    <property type="entry name" value="LIPOPROTEIN YIAD-RELATED"/>
    <property type="match status" value="1"/>
</dbReference>
<dbReference type="Proteomes" id="UP001457661">
    <property type="component" value="Unassembled WGS sequence"/>
</dbReference>
<dbReference type="PRINTS" id="PR01021">
    <property type="entry name" value="OMPADOMAIN"/>
</dbReference>
<sequence length="1579" mass="177015">MHKMHDMSKGSASPVVYLLTGYFKNDSPISKLTPLLNRIVVAESPESASYNVKRPVVLKTNAAGIIFTLHNETLAVRQPFHAHKNRPIIIPPLESVGLLAVNNPSGWAENFISYLNAYRDVRNPDAAKKTDKPSPIPILSLQSVPVSNLKAPITTSQNGAVLSKRDQDYNDWYASEITEKNVKKINAYILAKTRAVILSINPKVPLYEGENIVMSTPEGMNIPATFVSETNLAVISGTDKRLPKGLYRIKLRLNEKKLEAQQSRWCTKSIQFDGTYYYYELAEMIRFDIKNEAGEFDVINCDPLSVEEAIIKQFPRFYSHLISYAKDLKTEHASYDPKNISVKDENGKEIGRAKVSDEPIKIASGFESFCHGWAVAKGRAQLAAGLINTDITASASNGNFTTNGKFALGSKVAKALHDHLRANADTTIQATLDAVFAMQDGQDAWKKLREARAAFTTDAWRQALAENLWRLPANTPAAMESYNKSLGKKLGIPKVAMDAAGNALNIADLTTNIAALGQTTLQQFGTNIPNLAQAKRHYKTVANDYFEHLSAKEIVKDVVIEGTFSLNSEQVTDDYRNTILQQSEAVIKALKQNENLKVTVAGHTCDIGNYDYNIALSERRAEAVKDILVTQAGIDEARIEVLGLGYAQPLINNKDEASRAQNRRVHIAAYAISQINVCPSREGMDSLERFRNLTVANDIKVDEASDDMAWQMINIALGVMAFIPITAPIAAAVGVIKAGGVIATSAANLMDEALLDNACKYYYAEIQRDKRLGQECAANQGMMHELLSEYNKDGKTQQSTQWAAQFRLRSEAISGLMGLLLRAQREGDKSQYYSNLERYKVKQYIENFLLGDSWALPNLPGASIRMDTFWVFLIDSITSQKQSTDGDKKALYGFSDNYSLLDKAARKAAVTDPENTLYLQSQFNPYGFYMMTVPTVAREHNYITAEFQNYFPIHTFATQEKEGSKYLESFANTFEPVFSDYGEASYHHSAIYYQDQTSKKWLPIIANKLKRLTPFTPIRVLVVFNDTMTGIAPITFEVTRCDGVINNELAYKELVRPLVESELLNNEKHFAGKFGCVFTPFFQLGPKTYLGTKPMVHEEAFYSIINDSALEYYQDDNFSDMRYYIGAQVGSSSKVVLPLMGERKDNSDEMIFESGTAEVLYALGLKNKFVANEFYVDLNTKRNGGNEESLLIKDFLTSSSSSFVYPELFAGEKSIRILVRFGGEGKPYLITSKIQRQGQVIRLFKSEFAAAQSLGFKVRQFGDDIIFDDFDWNTQVDIMVVATCTELESDNYTKKLIGLDWRSVPCDLILQQTIGINDKGPKYQSKLCYLGKATRNANKGYKTERILNKMVDIWHDDDYQFEDKWYDNQCQIDEQVGPEYEELIELLNNAGSDNEKGKQGRALLDWHNKDAEAFAGEEQVFVFAANFSLKYDSPKRVEVNGLRPFGDIFTSQFSDIFTDKEDRQYTMELGIASFNSAGNSGFNFNDIGSMTDKISNHGLQLKLPLPNPTNSNLPWGKTLPEADLKELAAELNSDHSTPSQKDLYKRLSEEGLTEDEVKQWFVEDATKRKVRPLGAFKSE</sequence>
<evidence type="ECO:0000259" key="5">
    <source>
        <dbReference type="PROSITE" id="PS51123"/>
    </source>
</evidence>
<dbReference type="InterPro" id="IPR050330">
    <property type="entry name" value="Bact_OuterMem_StrucFunc"/>
</dbReference>
<evidence type="ECO:0000256" key="2">
    <source>
        <dbReference type="ARBA" id="ARBA00023136"/>
    </source>
</evidence>
<dbReference type="Pfam" id="PF00691">
    <property type="entry name" value="OmpA"/>
    <property type="match status" value="1"/>
</dbReference>
<dbReference type="PROSITE" id="PS51123">
    <property type="entry name" value="OMPA_2"/>
    <property type="match status" value="1"/>
</dbReference>
<keyword evidence="3" id="KW-0998">Cell outer membrane</keyword>
<evidence type="ECO:0000313" key="7">
    <source>
        <dbReference type="Proteomes" id="UP001457661"/>
    </source>
</evidence>
<reference evidence="6 7" key="1">
    <citation type="submission" date="2024-03" db="EMBL/GenBank/DDBJ databases">
        <title>Community enrichment and isolation of bacterial strains for fucoidan degradation.</title>
        <authorList>
            <person name="Sichert A."/>
        </authorList>
    </citation>
    <scope>NUCLEOTIDE SEQUENCE [LARGE SCALE GENOMIC DNA]</scope>
    <source>
        <strain evidence="6 7">AS26</strain>
    </source>
</reference>
<evidence type="ECO:0000256" key="4">
    <source>
        <dbReference type="PROSITE-ProRule" id="PRU00473"/>
    </source>
</evidence>
<dbReference type="InterPro" id="IPR036737">
    <property type="entry name" value="OmpA-like_sf"/>
</dbReference>
<evidence type="ECO:0000313" key="6">
    <source>
        <dbReference type="EMBL" id="MEM5533569.1"/>
    </source>
</evidence>
<dbReference type="EMBL" id="JBBMQX010000011">
    <property type="protein sequence ID" value="MEM5533569.1"/>
    <property type="molecule type" value="Genomic_DNA"/>
</dbReference>
<comment type="caution">
    <text evidence="6">The sequence shown here is derived from an EMBL/GenBank/DDBJ whole genome shotgun (WGS) entry which is preliminary data.</text>
</comment>
<keyword evidence="7" id="KW-1185">Reference proteome</keyword>
<evidence type="ECO:0000256" key="3">
    <source>
        <dbReference type="ARBA" id="ARBA00023237"/>
    </source>
</evidence>
<dbReference type="SUPFAM" id="SSF103088">
    <property type="entry name" value="OmpA-like"/>
    <property type="match status" value="1"/>
</dbReference>
<dbReference type="PANTHER" id="PTHR30329">
    <property type="entry name" value="STATOR ELEMENT OF FLAGELLAR MOTOR COMPLEX"/>
    <property type="match status" value="1"/>
</dbReference>
<evidence type="ECO:0000256" key="1">
    <source>
        <dbReference type="ARBA" id="ARBA00004442"/>
    </source>
</evidence>
<protein>
    <submittedName>
        <fullName evidence="6">OmpA family protein</fullName>
    </submittedName>
</protein>
<comment type="subcellular location">
    <subcellularLocation>
        <location evidence="1">Cell outer membrane</location>
    </subcellularLocation>
</comment>
<proteinExistence type="predicted"/>
<organism evidence="6 7">
    <name type="scientific">Pseudoalteromonas arctica</name>
    <dbReference type="NCBI Taxonomy" id="394751"/>
    <lineage>
        <taxon>Bacteria</taxon>
        <taxon>Pseudomonadati</taxon>
        <taxon>Pseudomonadota</taxon>
        <taxon>Gammaproteobacteria</taxon>
        <taxon>Alteromonadales</taxon>
        <taxon>Pseudoalteromonadaceae</taxon>
        <taxon>Pseudoalteromonas</taxon>
    </lineage>
</organism>
<feature type="domain" description="OmpA-like" evidence="5">
    <location>
        <begin position="551"/>
        <end position="673"/>
    </location>
</feature>
<dbReference type="RefSeq" id="WP_342880010.1">
    <property type="nucleotide sequence ID" value="NZ_JBBMQX010000011.1"/>
</dbReference>
<gene>
    <name evidence="6" type="ORF">WNY57_14120</name>
</gene>
<dbReference type="InterPro" id="IPR006665">
    <property type="entry name" value="OmpA-like"/>
</dbReference>
<keyword evidence="2 4" id="KW-0472">Membrane</keyword>
<name>A0ABU9TK11_9GAMM</name>
<dbReference type="InterPro" id="IPR006664">
    <property type="entry name" value="OMP_bac"/>
</dbReference>
<accession>A0ABU9TK11</accession>
<dbReference type="CDD" id="cd07185">
    <property type="entry name" value="OmpA_C-like"/>
    <property type="match status" value="1"/>
</dbReference>
<dbReference type="Gene3D" id="3.30.1330.60">
    <property type="entry name" value="OmpA-like domain"/>
    <property type="match status" value="1"/>
</dbReference>